<evidence type="ECO:0000259" key="8">
    <source>
        <dbReference type="PROSITE" id="PS51372"/>
    </source>
</evidence>
<keyword evidence="9" id="KW-0813">Transport</keyword>
<evidence type="ECO:0000256" key="3">
    <source>
        <dbReference type="ARBA" id="ARBA00023015"/>
    </source>
</evidence>
<dbReference type="InterPro" id="IPR050661">
    <property type="entry name" value="BglG_antiterminators"/>
</dbReference>
<dbReference type="InterPro" id="IPR011608">
    <property type="entry name" value="PRD"/>
</dbReference>
<evidence type="ECO:0000313" key="10">
    <source>
        <dbReference type="Proteomes" id="UP000824633"/>
    </source>
</evidence>
<evidence type="ECO:0000313" key="9">
    <source>
        <dbReference type="EMBL" id="BCZ44205.1"/>
    </source>
</evidence>
<evidence type="ECO:0000259" key="6">
    <source>
        <dbReference type="PROSITE" id="PS51094"/>
    </source>
</evidence>
<dbReference type="Gene3D" id="3.40.50.2300">
    <property type="match status" value="1"/>
</dbReference>
<dbReference type="Proteomes" id="UP000824633">
    <property type="component" value="Chromosome"/>
</dbReference>
<dbReference type="InterPro" id="IPR013011">
    <property type="entry name" value="PTS_EIIB_2"/>
</dbReference>
<dbReference type="InterPro" id="IPR007737">
    <property type="entry name" value="Mga_HTH"/>
</dbReference>
<dbReference type="Gene3D" id="1.10.1790.10">
    <property type="entry name" value="PRD domain"/>
    <property type="match status" value="2"/>
</dbReference>
<dbReference type="Pfam" id="PF05043">
    <property type="entry name" value="Mga"/>
    <property type="match status" value="1"/>
</dbReference>
<feature type="domain" description="PRD" evidence="8">
    <location>
        <begin position="199"/>
        <end position="304"/>
    </location>
</feature>
<dbReference type="SUPFAM" id="SSF55804">
    <property type="entry name" value="Phoshotransferase/anion transport protein"/>
    <property type="match status" value="1"/>
</dbReference>
<keyword evidence="4" id="KW-0010">Activator</keyword>
<dbReference type="InterPro" id="IPR036634">
    <property type="entry name" value="PRD_sf"/>
</dbReference>
<dbReference type="InterPro" id="IPR016152">
    <property type="entry name" value="PTrfase/Anion_transptr"/>
</dbReference>
<dbReference type="CDD" id="cd05568">
    <property type="entry name" value="PTS_IIB_bgl_like"/>
    <property type="match status" value="1"/>
</dbReference>
<dbReference type="Gene3D" id="3.40.930.10">
    <property type="entry name" value="Mannitol-specific EII, Chain A"/>
    <property type="match status" value="1"/>
</dbReference>
<evidence type="ECO:0000256" key="4">
    <source>
        <dbReference type="ARBA" id="ARBA00023159"/>
    </source>
</evidence>
<dbReference type="PROSITE" id="PS51094">
    <property type="entry name" value="PTS_EIIA_TYPE_2"/>
    <property type="match status" value="1"/>
</dbReference>
<dbReference type="InterPro" id="IPR036388">
    <property type="entry name" value="WH-like_DNA-bd_sf"/>
</dbReference>
<gene>
    <name evidence="9" type="ORF">psyc5s11_02720</name>
</gene>
<name>A0ABM7SZ85_9CLOT</name>
<keyword evidence="3" id="KW-0805">Transcription regulation</keyword>
<feature type="domain" description="PTS EIIA type-2" evidence="6">
    <location>
        <begin position="567"/>
        <end position="710"/>
    </location>
</feature>
<dbReference type="InterPro" id="IPR036095">
    <property type="entry name" value="PTS_EIIB-like_sf"/>
</dbReference>
<reference evidence="10" key="1">
    <citation type="submission" date="2021-07" db="EMBL/GenBank/DDBJ databases">
        <title>Complete genome sequencing of a Clostridium isolate.</title>
        <authorList>
            <person name="Ueki A."/>
            <person name="Tonouchi A."/>
        </authorList>
    </citation>
    <scope>NUCLEOTIDE SEQUENCE [LARGE SCALE GENOMIC DNA]</scope>
    <source>
        <strain evidence="10">C5S11</strain>
    </source>
</reference>
<organism evidence="9 10">
    <name type="scientific">Clostridium gelidum</name>
    <dbReference type="NCBI Taxonomy" id="704125"/>
    <lineage>
        <taxon>Bacteria</taxon>
        <taxon>Bacillati</taxon>
        <taxon>Bacillota</taxon>
        <taxon>Clostridia</taxon>
        <taxon>Eubacteriales</taxon>
        <taxon>Clostridiaceae</taxon>
        <taxon>Clostridium</taxon>
    </lineage>
</organism>
<dbReference type="Pfam" id="PF00874">
    <property type="entry name" value="PRD"/>
    <property type="match status" value="2"/>
</dbReference>
<keyword evidence="1" id="KW-0808">Transferase</keyword>
<dbReference type="InterPro" id="IPR002178">
    <property type="entry name" value="PTS_EIIA_type-2_dom"/>
</dbReference>
<feature type="domain" description="PRD" evidence="8">
    <location>
        <begin position="311"/>
        <end position="419"/>
    </location>
</feature>
<evidence type="ECO:0000259" key="7">
    <source>
        <dbReference type="PROSITE" id="PS51099"/>
    </source>
</evidence>
<evidence type="ECO:0000256" key="2">
    <source>
        <dbReference type="ARBA" id="ARBA00022737"/>
    </source>
</evidence>
<dbReference type="PANTHER" id="PTHR30185:SF18">
    <property type="entry name" value="TRANSCRIPTIONAL REGULATOR MTLR"/>
    <property type="match status" value="1"/>
</dbReference>
<dbReference type="PROSITE" id="PS51099">
    <property type="entry name" value="PTS_EIIB_TYPE_2"/>
    <property type="match status" value="1"/>
</dbReference>
<dbReference type="PANTHER" id="PTHR30185">
    <property type="entry name" value="CRYPTIC BETA-GLUCOSIDE BGL OPERON ANTITERMINATOR"/>
    <property type="match status" value="1"/>
</dbReference>
<dbReference type="SUPFAM" id="SSF63520">
    <property type="entry name" value="PTS-regulatory domain, PRD"/>
    <property type="match status" value="2"/>
</dbReference>
<dbReference type="Pfam" id="PF00359">
    <property type="entry name" value="PTS_EIIA_2"/>
    <property type="match status" value="1"/>
</dbReference>
<feature type="domain" description="PTS EIIB type-2" evidence="7">
    <location>
        <begin position="424"/>
        <end position="513"/>
    </location>
</feature>
<dbReference type="EMBL" id="AP024849">
    <property type="protein sequence ID" value="BCZ44205.1"/>
    <property type="molecule type" value="Genomic_DNA"/>
</dbReference>
<proteinExistence type="predicted"/>
<dbReference type="SUPFAM" id="SSF52794">
    <property type="entry name" value="PTS system IIB component-like"/>
    <property type="match status" value="1"/>
</dbReference>
<keyword evidence="10" id="KW-1185">Reference proteome</keyword>
<dbReference type="Gene3D" id="1.10.10.10">
    <property type="entry name" value="Winged helix-like DNA-binding domain superfamily/Winged helix DNA-binding domain"/>
    <property type="match status" value="2"/>
</dbReference>
<dbReference type="CDD" id="cd00211">
    <property type="entry name" value="PTS_IIA_fru"/>
    <property type="match status" value="1"/>
</dbReference>
<dbReference type="RefSeq" id="WP_224035907.1">
    <property type="nucleotide sequence ID" value="NZ_AP024849.1"/>
</dbReference>
<keyword evidence="5" id="KW-0804">Transcription</keyword>
<dbReference type="PROSITE" id="PS51372">
    <property type="entry name" value="PRD_2"/>
    <property type="match status" value="2"/>
</dbReference>
<sequence>MELNKSCTEILKYLKEKDDYIKAQELAEIYKLTDRAIRYKIDKIEEFLVKNGFQYLDKQHLKGIKLIMEPGLNEFLDSFFGEYTPYRYIYSKNERFEFIVMKILQSREPVKLSYFESKLCVSKNTVFKELELIEKWLNERELKIIRKPRVGIIVEGNEENKRKAIREITSETISTEDIVNYVKKGTVKSKINNLQFDTLFSDIDIDFIDGLIKSVEEELNKEFSDEAYGSLITHMTMMIKRVELGTDISIPEIKLENLKIGKEYEVAKKILQKIEVHYNIKVPEEEINYITLHLLGSKVLKTNEIYNINEYNPDNLYNVCKKMTEEIEKIYSVDFGIKRDKVVEGLVLHLRPSIYRIKFNLKLINPLYDEIRINYNELFLNTKLVSIYLEDFIGNKIDDHEITYIALHLGAALENAKEEEKKILKVIIVCGTGLGTAKMVASQISNKFQVEIMDTVSSRMVKDLKDIEYDFIISTVDIPDISNGSYIKINPLMLKKDYEKLSQYLQVKYKKEENYEVEMQLINRLINISGKYCIINDAEQLKYEFMYELKKERQQLTTKNFGYKLNDLITADMISLNVECRYWEEAIRKGMKVLREKSYVENSYEEAVINNIKEIGPYMVVAPGIVLSHAKTEDGVNKLSMSLMTIKNPVKFGSEFNDPVKLVITLAAKDREAHLRALSQLIALLQNSEDLKSIFKAKTTEEVINIINKYSNK</sequence>
<evidence type="ECO:0000256" key="1">
    <source>
        <dbReference type="ARBA" id="ARBA00022679"/>
    </source>
</evidence>
<keyword evidence="2" id="KW-0677">Repeat</keyword>
<protein>
    <submittedName>
        <fullName evidence="9">Sugar transporter</fullName>
    </submittedName>
</protein>
<accession>A0ABM7SZ85</accession>
<keyword evidence="9" id="KW-0762">Sugar transport</keyword>
<evidence type="ECO:0000256" key="5">
    <source>
        <dbReference type="ARBA" id="ARBA00023163"/>
    </source>
</evidence>